<dbReference type="SUPFAM" id="SSF51445">
    <property type="entry name" value="(Trans)glycosidases"/>
    <property type="match status" value="1"/>
</dbReference>
<evidence type="ECO:0000256" key="5">
    <source>
        <dbReference type="ARBA" id="ARBA00023024"/>
    </source>
</evidence>
<evidence type="ECO:0000256" key="3">
    <source>
        <dbReference type="ARBA" id="ARBA00012729"/>
    </source>
</evidence>
<dbReference type="FunFam" id="3.10.50.10:FF:000005">
    <property type="entry name" value="Endochitinase B1"/>
    <property type="match status" value="1"/>
</dbReference>
<evidence type="ECO:0000256" key="8">
    <source>
        <dbReference type="ARBA" id="ARBA00023326"/>
    </source>
</evidence>
<evidence type="ECO:0000256" key="11">
    <source>
        <dbReference type="SAM" id="SignalP"/>
    </source>
</evidence>
<keyword evidence="11" id="KW-0732">Signal</keyword>
<gene>
    <name evidence="13" type="ORF">PNOK_0660300</name>
</gene>
<dbReference type="GO" id="GO:0008843">
    <property type="term" value="F:endochitinase activity"/>
    <property type="evidence" value="ECO:0007669"/>
    <property type="project" value="UniProtKB-EC"/>
</dbReference>
<keyword evidence="8" id="KW-0624">Polysaccharide degradation</keyword>
<evidence type="ECO:0000256" key="2">
    <source>
        <dbReference type="ARBA" id="ARBA00008682"/>
    </source>
</evidence>
<dbReference type="InterPro" id="IPR001579">
    <property type="entry name" value="Glyco_hydro_18_chit_AS"/>
</dbReference>
<dbReference type="SUPFAM" id="SSF54556">
    <property type="entry name" value="Chitinase insertion domain"/>
    <property type="match status" value="1"/>
</dbReference>
<dbReference type="GO" id="GO:0006032">
    <property type="term" value="P:chitin catabolic process"/>
    <property type="evidence" value="ECO:0007669"/>
    <property type="project" value="UniProtKB-KW"/>
</dbReference>
<dbReference type="InterPro" id="IPR017853">
    <property type="entry name" value="GH"/>
</dbReference>
<feature type="domain" description="GH18" evidence="12">
    <location>
        <begin position="42"/>
        <end position="403"/>
    </location>
</feature>
<dbReference type="CDD" id="cd12215">
    <property type="entry name" value="ChiC_BD"/>
    <property type="match status" value="1"/>
</dbReference>
<dbReference type="SUPFAM" id="SSF51055">
    <property type="entry name" value="Carbohydrate binding domain"/>
    <property type="match status" value="1"/>
</dbReference>
<dbReference type="STRING" id="2282107.A0A286UEW2"/>
<feature type="signal peptide" evidence="11">
    <location>
        <begin position="1"/>
        <end position="22"/>
    </location>
</feature>
<dbReference type="Gene3D" id="2.10.10.20">
    <property type="entry name" value="Carbohydrate-binding module superfamily 5/12"/>
    <property type="match status" value="1"/>
</dbReference>
<dbReference type="InterPro" id="IPR036573">
    <property type="entry name" value="CBM_sf_5/12"/>
</dbReference>
<dbReference type="GO" id="GO:0030246">
    <property type="term" value="F:carbohydrate binding"/>
    <property type="evidence" value="ECO:0007669"/>
    <property type="project" value="InterPro"/>
</dbReference>
<comment type="similarity">
    <text evidence="2">Belongs to the glycosyl hydrolase 18 family. Chitinase class V subfamily.</text>
</comment>
<dbReference type="SMART" id="SM00636">
    <property type="entry name" value="Glyco_18"/>
    <property type="match status" value="1"/>
</dbReference>
<feature type="chain" id="PRO_5013776663" description="chitinase" evidence="11">
    <location>
        <begin position="23"/>
        <end position="573"/>
    </location>
</feature>
<feature type="compositionally biased region" description="Low complexity" evidence="10">
    <location>
        <begin position="430"/>
        <end position="485"/>
    </location>
</feature>
<keyword evidence="7 9" id="KW-0326">Glycosidase</keyword>
<evidence type="ECO:0000313" key="13">
    <source>
        <dbReference type="EMBL" id="PAV18117.1"/>
    </source>
</evidence>
<proteinExistence type="inferred from homology"/>
<dbReference type="Pfam" id="PF00704">
    <property type="entry name" value="Glyco_hydro_18"/>
    <property type="match status" value="1"/>
</dbReference>
<evidence type="ECO:0000313" key="14">
    <source>
        <dbReference type="Proteomes" id="UP000217199"/>
    </source>
</evidence>
<accession>A0A286UEW2</accession>
<keyword evidence="5" id="KW-0146">Chitin degradation</keyword>
<dbReference type="PROSITE" id="PS01095">
    <property type="entry name" value="GH18_1"/>
    <property type="match status" value="1"/>
</dbReference>
<evidence type="ECO:0000256" key="6">
    <source>
        <dbReference type="ARBA" id="ARBA00023277"/>
    </source>
</evidence>
<feature type="compositionally biased region" description="Polar residues" evidence="10">
    <location>
        <begin position="411"/>
        <end position="425"/>
    </location>
</feature>
<dbReference type="Pfam" id="PF02839">
    <property type="entry name" value="CBM_5_12"/>
    <property type="match status" value="1"/>
</dbReference>
<keyword evidence="14" id="KW-1185">Reference proteome</keyword>
<evidence type="ECO:0000259" key="12">
    <source>
        <dbReference type="PROSITE" id="PS51910"/>
    </source>
</evidence>
<evidence type="ECO:0000256" key="9">
    <source>
        <dbReference type="RuleBase" id="RU000489"/>
    </source>
</evidence>
<dbReference type="PROSITE" id="PS51910">
    <property type="entry name" value="GH18_2"/>
    <property type="match status" value="1"/>
</dbReference>
<name>A0A286UEW2_9AGAM</name>
<dbReference type="PANTHER" id="PTHR11177:SF317">
    <property type="entry name" value="CHITINASE 12-RELATED"/>
    <property type="match status" value="1"/>
</dbReference>
<reference evidence="13 14" key="1">
    <citation type="journal article" date="2017" name="Mol. Ecol.">
        <title>Comparative and population genomic landscape of Phellinus noxius: A hypervariable fungus causing root rot in trees.</title>
        <authorList>
            <person name="Chung C.L."/>
            <person name="Lee T.J."/>
            <person name="Akiba M."/>
            <person name="Lee H.H."/>
            <person name="Kuo T.H."/>
            <person name="Liu D."/>
            <person name="Ke H.M."/>
            <person name="Yokoi T."/>
            <person name="Roa M.B."/>
            <person name="Lu M.J."/>
            <person name="Chang Y.Y."/>
            <person name="Ann P.J."/>
            <person name="Tsai J.N."/>
            <person name="Chen C.Y."/>
            <person name="Tzean S.S."/>
            <person name="Ota Y."/>
            <person name="Hattori T."/>
            <person name="Sahashi N."/>
            <person name="Liou R.F."/>
            <person name="Kikuchi T."/>
            <person name="Tsai I.J."/>
        </authorList>
    </citation>
    <scope>NUCLEOTIDE SEQUENCE [LARGE SCALE GENOMIC DNA]</scope>
    <source>
        <strain evidence="13 14">FFPRI411160</strain>
    </source>
</reference>
<dbReference type="EC" id="3.2.1.14" evidence="3"/>
<evidence type="ECO:0000256" key="10">
    <source>
        <dbReference type="SAM" id="MobiDB-lite"/>
    </source>
</evidence>
<dbReference type="GO" id="GO:0000272">
    <property type="term" value="P:polysaccharide catabolic process"/>
    <property type="evidence" value="ECO:0007669"/>
    <property type="project" value="UniProtKB-KW"/>
</dbReference>
<comment type="caution">
    <text evidence="13">The sequence shown here is derived from an EMBL/GenBank/DDBJ whole genome shotgun (WGS) entry which is preliminary data.</text>
</comment>
<dbReference type="InterPro" id="IPR003610">
    <property type="entry name" value="CBM5/12"/>
</dbReference>
<protein>
    <recommendedName>
        <fullName evidence="3">chitinase</fullName>
        <ecNumber evidence="3">3.2.1.14</ecNumber>
    </recommendedName>
</protein>
<dbReference type="InterPro" id="IPR001223">
    <property type="entry name" value="Glyco_hydro18_cat"/>
</dbReference>
<evidence type="ECO:0000256" key="7">
    <source>
        <dbReference type="ARBA" id="ARBA00023295"/>
    </source>
</evidence>
<organism evidence="13 14">
    <name type="scientific">Pyrrhoderma noxium</name>
    <dbReference type="NCBI Taxonomy" id="2282107"/>
    <lineage>
        <taxon>Eukaryota</taxon>
        <taxon>Fungi</taxon>
        <taxon>Dikarya</taxon>
        <taxon>Basidiomycota</taxon>
        <taxon>Agaricomycotina</taxon>
        <taxon>Agaricomycetes</taxon>
        <taxon>Hymenochaetales</taxon>
        <taxon>Hymenochaetaceae</taxon>
        <taxon>Pyrrhoderma</taxon>
    </lineage>
</organism>
<evidence type="ECO:0000256" key="1">
    <source>
        <dbReference type="ARBA" id="ARBA00000822"/>
    </source>
</evidence>
<dbReference type="Gene3D" id="3.20.20.80">
    <property type="entry name" value="Glycosidases"/>
    <property type="match status" value="1"/>
</dbReference>
<keyword evidence="4 9" id="KW-0378">Hydrolase</keyword>
<dbReference type="EMBL" id="NBII01000006">
    <property type="protein sequence ID" value="PAV18117.1"/>
    <property type="molecule type" value="Genomic_DNA"/>
</dbReference>
<evidence type="ECO:0000256" key="4">
    <source>
        <dbReference type="ARBA" id="ARBA00022801"/>
    </source>
</evidence>
<dbReference type="InterPro" id="IPR029070">
    <property type="entry name" value="Chitinase_insertion_sf"/>
</dbReference>
<dbReference type="InParanoid" id="A0A286UEW2"/>
<keyword evidence="6" id="KW-0119">Carbohydrate metabolism</keyword>
<comment type="catalytic activity">
    <reaction evidence="1">
        <text>Random endo-hydrolysis of N-acetyl-beta-D-glucosaminide (1-&gt;4)-beta-linkages in chitin and chitodextrins.</text>
        <dbReference type="EC" id="3.2.1.14"/>
    </reaction>
</comment>
<dbReference type="SMART" id="SM00495">
    <property type="entry name" value="ChtBD3"/>
    <property type="match status" value="1"/>
</dbReference>
<dbReference type="InterPro" id="IPR011583">
    <property type="entry name" value="Chitinase_II/V-like_cat"/>
</dbReference>
<feature type="region of interest" description="Disordered" evidence="10">
    <location>
        <begin position="411"/>
        <end position="488"/>
    </location>
</feature>
<dbReference type="Gene3D" id="3.10.50.10">
    <property type="match status" value="1"/>
</dbReference>
<dbReference type="CDD" id="cd06548">
    <property type="entry name" value="GH18_chitinase"/>
    <property type="match status" value="1"/>
</dbReference>
<sequence>MLGSMSRKLLTFALVAVGLVHASLDPVQEVLDTKAVAAAGTKVQAAYFTNWGIYGANFQPTDINVTPLTHILYAFGDIGSDGTIKLTDSYADEQKHFPGDSWDDTGNNLYGCLKQLYLKKLANRNLKVLLSIGGWTYSQSGHFNFVTDSTARTTFVNSAVQLIKDYGFDGIDLDFEYPSSQAQGQGFADLLTSLRGAFSDLAASNGDSVPYQLTAAVPAGAANYANLNVAQMDSALSYWNLMAYDYAGSWLDFADNQANLYGGSRTGVSTDAAISFYLKSGATAGKINMGIPLYGRAFEQTDGIGQSYNGIGPGTIEAGIYSYKDLPLAGAQVFENLTDVTSYSYDSSSRELVSYDDPHIAQLKAQYVVSKGLAGQMFWDLSTDKTNSSDSLVTTTSKVFGALDQTQNHINYPNSKWDNIRNNMGQGVGTTTSSIPSSTSSSTSTSTSSTQTTTSSPTTTTTSTSIPTTSTTSTTTSAPTSTPTSGSCGSVAAWDSTVAYTGGQQVTYNGHLWTAKWWTEADTPGGAADVWVDNGPCLSSFMSTFLAFITFLRGLFEKMRGQNVLTILRMPFF</sequence>
<dbReference type="GO" id="GO:0005576">
    <property type="term" value="C:extracellular region"/>
    <property type="evidence" value="ECO:0007669"/>
    <property type="project" value="InterPro"/>
</dbReference>
<dbReference type="Proteomes" id="UP000217199">
    <property type="component" value="Unassembled WGS sequence"/>
</dbReference>
<dbReference type="AlphaFoldDB" id="A0A286UEW2"/>
<dbReference type="InterPro" id="IPR050314">
    <property type="entry name" value="Glycosyl_Hydrlase_18"/>
</dbReference>
<dbReference type="PANTHER" id="PTHR11177">
    <property type="entry name" value="CHITINASE"/>
    <property type="match status" value="1"/>
</dbReference>
<dbReference type="GO" id="GO:0008061">
    <property type="term" value="F:chitin binding"/>
    <property type="evidence" value="ECO:0007669"/>
    <property type="project" value="InterPro"/>
</dbReference>
<dbReference type="OrthoDB" id="76388at2759"/>